<keyword evidence="1" id="KW-1133">Transmembrane helix</keyword>
<keyword evidence="1" id="KW-0472">Membrane</keyword>
<keyword evidence="3" id="KW-1185">Reference proteome</keyword>
<evidence type="ECO:0000313" key="3">
    <source>
        <dbReference type="Proteomes" id="UP000008068"/>
    </source>
</evidence>
<dbReference type="AlphaFoldDB" id="G0MGD5"/>
<dbReference type="InParanoid" id="G0MGD5"/>
<proteinExistence type="predicted"/>
<reference evidence="3" key="1">
    <citation type="submission" date="2011-07" db="EMBL/GenBank/DDBJ databases">
        <authorList>
            <consortium name="Caenorhabditis brenneri Sequencing and Analysis Consortium"/>
            <person name="Wilson R.K."/>
        </authorList>
    </citation>
    <scope>NUCLEOTIDE SEQUENCE [LARGE SCALE GENOMIC DNA]</scope>
    <source>
        <strain evidence="3">PB2801</strain>
    </source>
</reference>
<dbReference type="HOGENOM" id="CLU_1205692_0_0_1"/>
<dbReference type="EMBL" id="GL379793">
    <property type="protein sequence ID" value="EGT56576.1"/>
    <property type="molecule type" value="Genomic_DNA"/>
</dbReference>
<organism evidence="3">
    <name type="scientific">Caenorhabditis brenneri</name>
    <name type="common">Nematode worm</name>
    <dbReference type="NCBI Taxonomy" id="135651"/>
    <lineage>
        <taxon>Eukaryota</taxon>
        <taxon>Metazoa</taxon>
        <taxon>Ecdysozoa</taxon>
        <taxon>Nematoda</taxon>
        <taxon>Chromadorea</taxon>
        <taxon>Rhabditida</taxon>
        <taxon>Rhabditina</taxon>
        <taxon>Rhabditomorpha</taxon>
        <taxon>Rhabditoidea</taxon>
        <taxon>Rhabditidae</taxon>
        <taxon>Peloderinae</taxon>
        <taxon>Caenorhabditis</taxon>
    </lineage>
</organism>
<name>G0MGD5_CAEBE</name>
<feature type="transmembrane region" description="Helical" evidence="1">
    <location>
        <begin position="75"/>
        <end position="99"/>
    </location>
</feature>
<dbReference type="Proteomes" id="UP000008068">
    <property type="component" value="Unassembled WGS sequence"/>
</dbReference>
<feature type="transmembrane region" description="Helical" evidence="1">
    <location>
        <begin position="48"/>
        <end position="69"/>
    </location>
</feature>
<evidence type="ECO:0000313" key="2">
    <source>
        <dbReference type="EMBL" id="EGT56576.1"/>
    </source>
</evidence>
<sequence>MRLSLNFFGSKWSKEPAREIAPELYESESLNEVRQLIKERRSATRKLSLSYGILFLTIGVCFTAYFSFISFNKPVQLACLFISVFLFFPTVYPYIVWVGEYKKLRTSFMMLERCVFLLRSNPQFIQSYKNRNEQLSILNYKQCFEDICYVTIHLAYFILCIATCAYFAHMRYKESPISDGYEIYIVYASFFMLPTLWAFRLSFINVLSLRRIQQSFRCSSLESSNGLVSV</sequence>
<accession>G0MGD5</accession>
<feature type="transmembrane region" description="Helical" evidence="1">
    <location>
        <begin position="183"/>
        <end position="207"/>
    </location>
</feature>
<keyword evidence="1" id="KW-0812">Transmembrane</keyword>
<feature type="transmembrane region" description="Helical" evidence="1">
    <location>
        <begin position="147"/>
        <end position="168"/>
    </location>
</feature>
<gene>
    <name evidence="2" type="ORF">CAEBREN_09856</name>
</gene>
<protein>
    <submittedName>
        <fullName evidence="2">Uncharacterized protein</fullName>
    </submittedName>
</protein>
<evidence type="ECO:0000256" key="1">
    <source>
        <dbReference type="SAM" id="Phobius"/>
    </source>
</evidence>